<comment type="caution">
    <text evidence="5">The sequence shown here is derived from an EMBL/GenBank/DDBJ whole genome shotgun (WGS) entry which is preliminary data.</text>
</comment>
<dbReference type="EMBL" id="LQRT01000008">
    <property type="protein sequence ID" value="KZS41030.1"/>
    <property type="molecule type" value="Genomic_DNA"/>
</dbReference>
<evidence type="ECO:0000256" key="2">
    <source>
        <dbReference type="ARBA" id="ARBA00023125"/>
    </source>
</evidence>
<keyword evidence="2" id="KW-0238">DNA-binding</keyword>
<proteinExistence type="predicted"/>
<dbReference type="GO" id="GO:0043565">
    <property type="term" value="F:sequence-specific DNA binding"/>
    <property type="evidence" value="ECO:0007669"/>
    <property type="project" value="InterPro"/>
</dbReference>
<evidence type="ECO:0000256" key="3">
    <source>
        <dbReference type="ARBA" id="ARBA00023163"/>
    </source>
</evidence>
<dbReference type="SUPFAM" id="SSF46689">
    <property type="entry name" value="Homeodomain-like"/>
    <property type="match status" value="2"/>
</dbReference>
<evidence type="ECO:0000256" key="1">
    <source>
        <dbReference type="ARBA" id="ARBA00023015"/>
    </source>
</evidence>
<evidence type="ECO:0000313" key="6">
    <source>
        <dbReference type="Proteomes" id="UP000076715"/>
    </source>
</evidence>
<sequence>MKIVPQAFYAHTEIEKVLVNGLSCVLLKNTKQVGFQNNRYLATHAITIVLNGQLRIEDSEGEITLVNKNQMILLPKGLYIISDIIPKNQSFDAIIYFFDTEIINEFLNTFPKHEGQEIPKTLVLNYDHNLRLFSDTLIALYRDKNQHQFTRPKLLELLHLISVSQKGAQFITKLQSLKNRSKMNVKSFMEENFDKPLDIKDYAYLTGRSISTFRRDFKSRFKISPKQWLIKKRLEKAAKLLEQKNDSITDIALQVGYENISHFIKAFQKEFKISPKQYQIKSRKDILI</sequence>
<dbReference type="RefSeq" id="WP_066313257.1">
    <property type="nucleotide sequence ID" value="NZ_LQRT01000008.1"/>
</dbReference>
<dbReference type="PROSITE" id="PS00041">
    <property type="entry name" value="HTH_ARAC_FAMILY_1"/>
    <property type="match status" value="1"/>
</dbReference>
<protein>
    <recommendedName>
        <fullName evidence="4">HTH araC/xylS-type domain-containing protein</fullName>
    </recommendedName>
</protein>
<evidence type="ECO:0000313" key="5">
    <source>
        <dbReference type="EMBL" id="KZS41030.1"/>
    </source>
</evidence>
<organism evidence="5 6">
    <name type="scientific">Aquimarina aggregata</name>
    <dbReference type="NCBI Taxonomy" id="1642818"/>
    <lineage>
        <taxon>Bacteria</taxon>
        <taxon>Pseudomonadati</taxon>
        <taxon>Bacteroidota</taxon>
        <taxon>Flavobacteriia</taxon>
        <taxon>Flavobacteriales</taxon>
        <taxon>Flavobacteriaceae</taxon>
        <taxon>Aquimarina</taxon>
    </lineage>
</organism>
<feature type="domain" description="HTH araC/xylS-type" evidence="4">
    <location>
        <begin position="183"/>
        <end position="281"/>
    </location>
</feature>
<dbReference type="Pfam" id="PF22200">
    <property type="entry name" value="ExsA_N"/>
    <property type="match status" value="1"/>
</dbReference>
<dbReference type="InterPro" id="IPR054015">
    <property type="entry name" value="ExsA-like_N"/>
</dbReference>
<dbReference type="OrthoDB" id="4480133at2"/>
<dbReference type="Proteomes" id="UP000076715">
    <property type="component" value="Unassembled WGS sequence"/>
</dbReference>
<dbReference type="PROSITE" id="PS01124">
    <property type="entry name" value="HTH_ARAC_FAMILY_2"/>
    <property type="match status" value="1"/>
</dbReference>
<dbReference type="InterPro" id="IPR018062">
    <property type="entry name" value="HTH_AraC-typ_CS"/>
</dbReference>
<dbReference type="InterPro" id="IPR009057">
    <property type="entry name" value="Homeodomain-like_sf"/>
</dbReference>
<dbReference type="AlphaFoldDB" id="A0A163B3N9"/>
<dbReference type="PANTHER" id="PTHR43280">
    <property type="entry name" value="ARAC-FAMILY TRANSCRIPTIONAL REGULATOR"/>
    <property type="match status" value="1"/>
</dbReference>
<dbReference type="STRING" id="1642818.AWE51_24065"/>
<accession>A0A163B3N9</accession>
<dbReference type="InterPro" id="IPR020449">
    <property type="entry name" value="Tscrpt_reg_AraC-type_HTH"/>
</dbReference>
<name>A0A163B3N9_9FLAO</name>
<dbReference type="GO" id="GO:0003700">
    <property type="term" value="F:DNA-binding transcription factor activity"/>
    <property type="evidence" value="ECO:0007669"/>
    <property type="project" value="InterPro"/>
</dbReference>
<keyword evidence="3" id="KW-0804">Transcription</keyword>
<dbReference type="PANTHER" id="PTHR43280:SF2">
    <property type="entry name" value="HTH-TYPE TRANSCRIPTIONAL REGULATOR EXSA"/>
    <property type="match status" value="1"/>
</dbReference>
<dbReference type="Pfam" id="PF12833">
    <property type="entry name" value="HTH_18"/>
    <property type="match status" value="1"/>
</dbReference>
<keyword evidence="6" id="KW-1185">Reference proteome</keyword>
<dbReference type="PRINTS" id="PR00032">
    <property type="entry name" value="HTHARAC"/>
</dbReference>
<gene>
    <name evidence="5" type="ORF">AWE51_24065</name>
</gene>
<keyword evidence="1" id="KW-0805">Transcription regulation</keyword>
<evidence type="ECO:0000259" key="4">
    <source>
        <dbReference type="PROSITE" id="PS01124"/>
    </source>
</evidence>
<dbReference type="Gene3D" id="1.10.10.60">
    <property type="entry name" value="Homeodomain-like"/>
    <property type="match status" value="2"/>
</dbReference>
<reference evidence="5 6" key="1">
    <citation type="submission" date="2016-01" db="EMBL/GenBank/DDBJ databases">
        <title>The draft genome sequence of Aquimarina sp. RZW4-3-2.</title>
        <authorList>
            <person name="Wang Y."/>
        </authorList>
    </citation>
    <scope>NUCLEOTIDE SEQUENCE [LARGE SCALE GENOMIC DNA]</scope>
    <source>
        <strain evidence="5 6">RZW4-3-2</strain>
    </source>
</reference>
<dbReference type="SMART" id="SM00342">
    <property type="entry name" value="HTH_ARAC"/>
    <property type="match status" value="1"/>
</dbReference>
<dbReference type="InterPro" id="IPR018060">
    <property type="entry name" value="HTH_AraC"/>
</dbReference>